<dbReference type="PANTHER" id="PTHR42926:SF1">
    <property type="entry name" value="CIRCADIAN CLOCK OSCILLATOR PROTEIN KAIC 1"/>
    <property type="match status" value="1"/>
</dbReference>
<name>A0A0U3MXH6_9BURK</name>
<dbReference type="AlphaFoldDB" id="A0A0U3MXH6"/>
<dbReference type="SUPFAM" id="SSF52540">
    <property type="entry name" value="P-loop containing nucleoside triphosphate hydrolases"/>
    <property type="match status" value="2"/>
</dbReference>
<dbReference type="RefSeq" id="WP_083525704.1">
    <property type="nucleotide sequence ID" value="NZ_CP013729.1"/>
</dbReference>
<dbReference type="InterPro" id="IPR030665">
    <property type="entry name" value="KaiC"/>
</dbReference>
<dbReference type="Gene3D" id="3.40.50.300">
    <property type="entry name" value="P-loop containing nucleotide triphosphate hydrolases"/>
    <property type="match status" value="2"/>
</dbReference>
<protein>
    <submittedName>
        <fullName evidence="1">Circadian clock protein KaiC</fullName>
    </submittedName>
</protein>
<evidence type="ECO:0000313" key="2">
    <source>
        <dbReference type="Proteomes" id="UP000060699"/>
    </source>
</evidence>
<accession>A0A0U3MXH6</accession>
<evidence type="ECO:0000313" key="1">
    <source>
        <dbReference type="EMBL" id="ALV07731.1"/>
    </source>
</evidence>
<dbReference type="PANTHER" id="PTHR42926">
    <property type="match status" value="1"/>
</dbReference>
<dbReference type="OrthoDB" id="9783783at2"/>
<dbReference type="InterPro" id="IPR010624">
    <property type="entry name" value="KaiC_dom"/>
</dbReference>
<dbReference type="Pfam" id="PF06745">
    <property type="entry name" value="ATPase"/>
    <property type="match status" value="2"/>
</dbReference>
<organism evidence="1 2">
    <name type="scientific">Roseateles depolymerans</name>
    <dbReference type="NCBI Taxonomy" id="76731"/>
    <lineage>
        <taxon>Bacteria</taxon>
        <taxon>Pseudomonadati</taxon>
        <taxon>Pseudomonadota</taxon>
        <taxon>Betaproteobacteria</taxon>
        <taxon>Burkholderiales</taxon>
        <taxon>Sphaerotilaceae</taxon>
        <taxon>Roseateles</taxon>
    </lineage>
</organism>
<dbReference type="STRING" id="76731.RD2015_3273"/>
<dbReference type="KEGG" id="rdp:RD2015_3273"/>
<dbReference type="Proteomes" id="UP000060699">
    <property type="component" value="Chromosome"/>
</dbReference>
<dbReference type="InterPro" id="IPR027417">
    <property type="entry name" value="P-loop_NTPase"/>
</dbReference>
<dbReference type="InterPro" id="IPR051347">
    <property type="entry name" value="Circadian_clock_KaiC-rel"/>
</dbReference>
<keyword evidence="2" id="KW-1185">Reference proteome</keyword>
<dbReference type="InterPro" id="IPR003593">
    <property type="entry name" value="AAA+_ATPase"/>
</dbReference>
<dbReference type="InterPro" id="IPR014774">
    <property type="entry name" value="KaiC-like_dom"/>
</dbReference>
<dbReference type="PIRSF" id="PIRSF039117">
    <property type="entry name" value="KaiC"/>
    <property type="match status" value="1"/>
</dbReference>
<proteinExistence type="predicted"/>
<dbReference type="SMART" id="SM00382">
    <property type="entry name" value="AAA"/>
    <property type="match status" value="2"/>
</dbReference>
<dbReference type="PROSITE" id="PS51146">
    <property type="entry name" value="KAIC"/>
    <property type="match status" value="2"/>
</dbReference>
<sequence length="504" mass="54528">MNPSSVAPPTDKVSTGVPGLDDVLRGGLPAGHLYLLEGASGAGKTTLGLQFLLEGRRQEERVLWCTLAETESQLLATARSHDWDLSGIDVINLADSDGPDDADYSFFSPSDVELNDVVGRILSVTQNLRPTRVVFDPFSDVKLLARDPLRFRRQLLKLREHFSELGATVLLIQEAGIDSTSDTAGEGVVHGIITLYQHAPDYGKQRRRLQVHKMRGVPVREGFHDISIETGGVVVYPRLVANEHDTPVTAGLASSGCEDLDAMMGGGLDLGSSLLATGPSGIGKSTLCMQFMNESARQGGHVAAFLFDETRRAFLARADALGMPTRALIDQGRVSLRQIDPAEFSPGEFAHLIRRKVEEEGARMVVIDSLNGYLTAMPDEKHLAMHMHELLSYLSNRGVATLLTLNQQGIVGESATPLDVTYLADAAILMRYFETDAQIRRALSVVKRRMGPHEATIREMHIALPGVRLGQQLIGYRGVLSGLPEARGKGPGVDGQTDSVTGPA</sequence>
<gene>
    <name evidence="1" type="ORF">RD2015_3273</name>
</gene>
<dbReference type="GO" id="GO:0005524">
    <property type="term" value="F:ATP binding"/>
    <property type="evidence" value="ECO:0007669"/>
    <property type="project" value="InterPro"/>
</dbReference>
<reference evidence="1 2" key="1">
    <citation type="submission" date="2015-12" db="EMBL/GenBank/DDBJ databases">
        <title>Complete genome of Roseateles depolymerans KCTC 42856.</title>
        <authorList>
            <person name="Kim K.M."/>
        </authorList>
    </citation>
    <scope>NUCLEOTIDE SEQUENCE [LARGE SCALE GENOMIC DNA]</scope>
    <source>
        <strain evidence="1 2">KCTC 42856</strain>
    </source>
</reference>
<dbReference type="EMBL" id="CP013729">
    <property type="protein sequence ID" value="ALV07731.1"/>
    <property type="molecule type" value="Genomic_DNA"/>
</dbReference>